<feature type="region of interest" description="Disordered" evidence="1">
    <location>
        <begin position="188"/>
        <end position="214"/>
    </location>
</feature>
<proteinExistence type="predicted"/>
<dbReference type="Proteomes" id="UP000034805">
    <property type="component" value="Unassembled WGS sequence"/>
</dbReference>
<organism evidence="2 3">
    <name type="scientific">Scleropages formosus</name>
    <name type="common">Asian bonytongue</name>
    <name type="synonym">Osteoglossum formosum</name>
    <dbReference type="NCBI Taxonomy" id="113540"/>
    <lineage>
        <taxon>Eukaryota</taxon>
        <taxon>Metazoa</taxon>
        <taxon>Chordata</taxon>
        <taxon>Craniata</taxon>
        <taxon>Vertebrata</taxon>
        <taxon>Euteleostomi</taxon>
        <taxon>Actinopterygii</taxon>
        <taxon>Neopterygii</taxon>
        <taxon>Teleostei</taxon>
        <taxon>Osteoglossocephala</taxon>
        <taxon>Osteoglossomorpha</taxon>
        <taxon>Osteoglossiformes</taxon>
        <taxon>Osteoglossidae</taxon>
        <taxon>Scleropages</taxon>
    </lineage>
</organism>
<evidence type="ECO:0000313" key="3">
    <source>
        <dbReference type="Proteomes" id="UP000034805"/>
    </source>
</evidence>
<name>A0A0P7VEQ0_SCLFO</name>
<accession>A0A0P7VEQ0</accession>
<feature type="compositionally biased region" description="Basic and acidic residues" evidence="1">
    <location>
        <begin position="11"/>
        <end position="43"/>
    </location>
</feature>
<evidence type="ECO:0000313" key="2">
    <source>
        <dbReference type="EMBL" id="KPP73852.1"/>
    </source>
</evidence>
<feature type="compositionally biased region" description="Basic residues" evidence="1">
    <location>
        <begin position="1"/>
        <end position="10"/>
    </location>
</feature>
<protein>
    <submittedName>
        <fullName evidence="2">Uncharacterized protein</fullName>
    </submittedName>
</protein>
<gene>
    <name evidence="2" type="ORF">Z043_107039</name>
</gene>
<dbReference type="AlphaFoldDB" id="A0A0P7VEQ0"/>
<reference evidence="2 3" key="1">
    <citation type="submission" date="2015-08" db="EMBL/GenBank/DDBJ databases">
        <title>The genome of the Asian arowana (Scleropages formosus).</title>
        <authorList>
            <person name="Tan M.H."/>
            <person name="Gan H.M."/>
            <person name="Croft L.J."/>
            <person name="Austin C.M."/>
        </authorList>
    </citation>
    <scope>NUCLEOTIDE SEQUENCE [LARGE SCALE GENOMIC DNA]</scope>
    <source>
        <strain evidence="2">Aro1</strain>
    </source>
</reference>
<comment type="caution">
    <text evidence="2">The sequence shown here is derived from an EMBL/GenBank/DDBJ whole genome shotgun (WGS) entry which is preliminary data.</text>
</comment>
<evidence type="ECO:0000256" key="1">
    <source>
        <dbReference type="SAM" id="MobiDB-lite"/>
    </source>
</evidence>
<feature type="region of interest" description="Disordered" evidence="1">
    <location>
        <begin position="1"/>
        <end position="47"/>
    </location>
</feature>
<dbReference type="EMBL" id="JARO02002006">
    <property type="protein sequence ID" value="KPP73852.1"/>
    <property type="molecule type" value="Genomic_DNA"/>
</dbReference>
<sequence length="252" mass="26960">MGHGNRKNSSRRKEEDKQRGSPTKDKDRGKERGRHEGSGDELRFLSSSSSGSERRLSAVVSFPLFAVGALSPGSFPAGGLARFIRADVTSNRSRLLSQLTLTDGELRPAAVPHCHKLQESLLSSASGYSNYRGILNWCVVMLACSGTLSPGTGLSAEQRDVCAAGSRGTLRQLSSYQVSGPCCVPHRSPQLATPRSENMPGVSGDGAANRTRKGPKQRCALRDLGKWLICVSCSSASSAWQRLRAGSVLVIF</sequence>